<feature type="domain" description="Thioredoxin" evidence="9">
    <location>
        <begin position="14"/>
        <end position="142"/>
    </location>
</feature>
<evidence type="ECO:0000256" key="4">
    <source>
        <dbReference type="ARBA" id="ARBA00023157"/>
    </source>
</evidence>
<dbReference type="PANTHER" id="PTHR45815:SF3">
    <property type="entry name" value="PROTEIN DISULFIDE-ISOMERASE A6"/>
    <property type="match status" value="1"/>
</dbReference>
<gene>
    <name evidence="10" type="ORF">BDEG_20111</name>
</gene>
<dbReference type="Pfam" id="PF24541">
    <property type="entry name" value="Thioredox_PDIA6_C"/>
    <property type="match status" value="1"/>
</dbReference>
<keyword evidence="8" id="KW-0732">Signal</keyword>
<dbReference type="PRINTS" id="PR00421">
    <property type="entry name" value="THIOREDOXIN"/>
</dbReference>
<feature type="signal peptide" evidence="8">
    <location>
        <begin position="1"/>
        <end position="25"/>
    </location>
</feature>
<evidence type="ECO:0000256" key="1">
    <source>
        <dbReference type="ARBA" id="ARBA00001182"/>
    </source>
</evidence>
<reference evidence="10 11" key="2">
    <citation type="submission" date="2016-05" db="EMBL/GenBank/DDBJ databases">
        <title>Lineage-specific infection strategies underlie the spectrum of fungal disease in amphibians.</title>
        <authorList>
            <person name="Cuomo C.A."/>
            <person name="Farrer R.A."/>
            <person name="James T."/>
            <person name="Longcore J."/>
            <person name="Birren B."/>
        </authorList>
    </citation>
    <scope>NUCLEOTIDE SEQUENCE [LARGE SCALE GENOMIC DNA]</scope>
    <source>
        <strain evidence="10 11">JEL423</strain>
    </source>
</reference>
<accession>A0A177W8D4</accession>
<evidence type="ECO:0000313" key="10">
    <source>
        <dbReference type="EMBL" id="OAJ35880.1"/>
    </source>
</evidence>
<dbReference type="Proteomes" id="UP000077115">
    <property type="component" value="Unassembled WGS sequence"/>
</dbReference>
<dbReference type="VEuPathDB" id="FungiDB:BDEG_20111"/>
<feature type="region of interest" description="Disordered" evidence="7">
    <location>
        <begin position="254"/>
        <end position="274"/>
    </location>
</feature>
<dbReference type="InterPro" id="IPR057305">
    <property type="entry name" value="Thioredox_PDIA6_C"/>
</dbReference>
<evidence type="ECO:0000313" key="11">
    <source>
        <dbReference type="Proteomes" id="UP000077115"/>
    </source>
</evidence>
<dbReference type="GO" id="GO:0005788">
    <property type="term" value="C:endoplasmic reticulum lumen"/>
    <property type="evidence" value="ECO:0007669"/>
    <property type="project" value="UniProtKB-SubCell"/>
</dbReference>
<dbReference type="PANTHER" id="PTHR45815">
    <property type="entry name" value="PROTEIN DISULFIDE-ISOMERASE A6"/>
    <property type="match status" value="1"/>
</dbReference>
<sequence>MPSMMMKSVATLGCLLAFLAHTVSAGLYTAKDNVISVNSNNFNSVVMDTEHPVAVEFYAPWCGHCKQLAPEYVKAATSLQGLAKLVAVDCDEQSNQALCGRFGVKGFPTIKVFSGGIKGMPEDYNGERKSKAIVDYLISKITHKYVKQIGIIGKKTVSLEDFVKENDMPRMVFVNKKDTTSPLLKALSVEYKDRLTVGEVKGAYTKFVEKITTKIPGVFIWPKDTGITDTPVEYEGELKQKPLKEFLEKYALPPTKSKKPTKEEKKPKLEEKKKDDAFKKPLDLNIPELKSQTDLEELCLDQSGVCVISFIANDKEYPEFVAEHLTHLNIIQNVKQTMHKKPHNPFTFVQVNPLQHGLQLVKDFQASDMYPSILAVNFKRKAYGLLRAAFEEESITKFLTDLISGKGSISKFDLVPTLDKGDKAKADAPVRDGEL</sequence>
<keyword evidence="5 10" id="KW-0413">Isomerase</keyword>
<evidence type="ECO:0000256" key="3">
    <source>
        <dbReference type="ARBA" id="ARBA00012723"/>
    </source>
</evidence>
<dbReference type="eggNOG" id="KOG0191">
    <property type="taxonomic scope" value="Eukaryota"/>
</dbReference>
<feature type="compositionally biased region" description="Basic and acidic residues" evidence="7">
    <location>
        <begin position="260"/>
        <end position="274"/>
    </location>
</feature>
<feature type="chain" id="PRO_5008077375" description="protein disulfide-isomerase" evidence="8">
    <location>
        <begin position="26"/>
        <end position="435"/>
    </location>
</feature>
<evidence type="ECO:0000256" key="5">
    <source>
        <dbReference type="ARBA" id="ARBA00023235"/>
    </source>
</evidence>
<protein>
    <recommendedName>
        <fullName evidence="3">protein disulfide-isomerase</fullName>
        <ecNumber evidence="3">5.3.4.1</ecNumber>
    </recommendedName>
</protein>
<evidence type="ECO:0000256" key="2">
    <source>
        <dbReference type="ARBA" id="ARBA00004319"/>
    </source>
</evidence>
<dbReference type="AlphaFoldDB" id="A0A177W8D4"/>
<comment type="subcellular location">
    <subcellularLocation>
        <location evidence="2">Endoplasmic reticulum lumen</location>
    </subcellularLocation>
</comment>
<dbReference type="OrthoDB" id="427280at2759"/>
<dbReference type="InterPro" id="IPR013766">
    <property type="entry name" value="Thioredoxin_domain"/>
</dbReference>
<evidence type="ECO:0000259" key="9">
    <source>
        <dbReference type="PROSITE" id="PS51352"/>
    </source>
</evidence>
<dbReference type="InterPro" id="IPR036249">
    <property type="entry name" value="Thioredoxin-like_sf"/>
</dbReference>
<organism evidence="10 11">
    <name type="scientific">Batrachochytrium dendrobatidis (strain JEL423)</name>
    <dbReference type="NCBI Taxonomy" id="403673"/>
    <lineage>
        <taxon>Eukaryota</taxon>
        <taxon>Fungi</taxon>
        <taxon>Fungi incertae sedis</taxon>
        <taxon>Chytridiomycota</taxon>
        <taxon>Chytridiomycota incertae sedis</taxon>
        <taxon>Chytridiomycetes</taxon>
        <taxon>Rhizophydiales</taxon>
        <taxon>Rhizophydiales incertae sedis</taxon>
        <taxon>Batrachochytrium</taxon>
    </lineage>
</organism>
<dbReference type="GO" id="GO:0034976">
    <property type="term" value="P:response to endoplasmic reticulum stress"/>
    <property type="evidence" value="ECO:0007669"/>
    <property type="project" value="TreeGrafter"/>
</dbReference>
<dbReference type="EMBL" id="DS022300">
    <property type="protein sequence ID" value="OAJ35880.1"/>
    <property type="molecule type" value="Genomic_DNA"/>
</dbReference>
<dbReference type="Gene3D" id="3.40.30.10">
    <property type="entry name" value="Glutaredoxin"/>
    <property type="match status" value="2"/>
</dbReference>
<evidence type="ECO:0000256" key="8">
    <source>
        <dbReference type="SAM" id="SignalP"/>
    </source>
</evidence>
<evidence type="ECO:0000256" key="7">
    <source>
        <dbReference type="SAM" id="MobiDB-lite"/>
    </source>
</evidence>
<keyword evidence="4" id="KW-1015">Disulfide bond</keyword>
<reference evidence="10 11" key="1">
    <citation type="submission" date="2006-10" db="EMBL/GenBank/DDBJ databases">
        <title>The Genome Sequence of Batrachochytrium dendrobatidis JEL423.</title>
        <authorList>
            <consortium name="The Broad Institute Genome Sequencing Platform"/>
            <person name="Birren B."/>
            <person name="Lander E."/>
            <person name="Galagan J."/>
            <person name="Cuomo C."/>
            <person name="Devon K."/>
            <person name="Jaffe D."/>
            <person name="Butler J."/>
            <person name="Alvarez P."/>
            <person name="Gnerre S."/>
            <person name="Grabherr M."/>
            <person name="Kleber M."/>
            <person name="Mauceli E."/>
            <person name="Brockman W."/>
            <person name="Young S."/>
            <person name="LaButti K."/>
            <person name="Sykes S."/>
            <person name="DeCaprio D."/>
            <person name="Crawford M."/>
            <person name="Koehrsen M."/>
            <person name="Engels R."/>
            <person name="Montgomery P."/>
            <person name="Pearson M."/>
            <person name="Howarth C."/>
            <person name="Larson L."/>
            <person name="White J."/>
            <person name="O'Leary S."/>
            <person name="Kodira C."/>
            <person name="Zeng Q."/>
            <person name="Yandava C."/>
            <person name="Alvarado L."/>
            <person name="Longcore J."/>
            <person name="James T."/>
        </authorList>
    </citation>
    <scope>NUCLEOTIDE SEQUENCE [LARGE SCALE GENOMIC DNA]</scope>
    <source>
        <strain evidence="10 11">JEL423</strain>
    </source>
</reference>
<name>A0A177W8D4_BATDL</name>
<comment type="catalytic activity">
    <reaction evidence="1">
        <text>Catalyzes the rearrangement of -S-S- bonds in proteins.</text>
        <dbReference type="EC" id="5.3.4.1"/>
    </reaction>
</comment>
<dbReference type="Pfam" id="PF00085">
    <property type="entry name" value="Thioredoxin"/>
    <property type="match status" value="1"/>
</dbReference>
<dbReference type="EC" id="5.3.4.1" evidence="3"/>
<keyword evidence="6" id="KW-0676">Redox-active center</keyword>
<dbReference type="SUPFAM" id="SSF52833">
    <property type="entry name" value="Thioredoxin-like"/>
    <property type="match status" value="1"/>
</dbReference>
<dbReference type="GO" id="GO:0015035">
    <property type="term" value="F:protein-disulfide reductase activity"/>
    <property type="evidence" value="ECO:0007669"/>
    <property type="project" value="TreeGrafter"/>
</dbReference>
<dbReference type="STRING" id="403673.A0A177W8D4"/>
<proteinExistence type="predicted"/>
<dbReference type="GO" id="GO:0003756">
    <property type="term" value="F:protein disulfide isomerase activity"/>
    <property type="evidence" value="ECO:0007669"/>
    <property type="project" value="UniProtKB-EC"/>
</dbReference>
<evidence type="ECO:0000256" key="6">
    <source>
        <dbReference type="ARBA" id="ARBA00023284"/>
    </source>
</evidence>
<dbReference type="PROSITE" id="PS51352">
    <property type="entry name" value="THIOREDOXIN_2"/>
    <property type="match status" value="1"/>
</dbReference>